<comment type="caution">
    <text evidence="2">The sequence shown here is derived from an EMBL/GenBank/DDBJ whole genome shotgun (WGS) entry which is preliminary data.</text>
</comment>
<accession>A0ABV2EGR4</accession>
<evidence type="ECO:0000313" key="2">
    <source>
        <dbReference type="EMBL" id="MET3526225.1"/>
    </source>
</evidence>
<dbReference type="Pfam" id="PF04964">
    <property type="entry name" value="Flp_Fap"/>
    <property type="match status" value="1"/>
</dbReference>
<gene>
    <name evidence="2" type="ORF">ABID41_001320</name>
</gene>
<organism evidence="2 3">
    <name type="scientific">Phenylobacterium koreense</name>
    <dbReference type="NCBI Taxonomy" id="266125"/>
    <lineage>
        <taxon>Bacteria</taxon>
        <taxon>Pseudomonadati</taxon>
        <taxon>Pseudomonadota</taxon>
        <taxon>Alphaproteobacteria</taxon>
        <taxon>Caulobacterales</taxon>
        <taxon>Caulobacteraceae</taxon>
        <taxon>Phenylobacterium</taxon>
    </lineage>
</organism>
<evidence type="ECO:0000256" key="1">
    <source>
        <dbReference type="SAM" id="Phobius"/>
    </source>
</evidence>
<feature type="transmembrane region" description="Helical" evidence="1">
    <location>
        <begin position="20"/>
        <end position="39"/>
    </location>
</feature>
<reference evidence="2 3" key="1">
    <citation type="submission" date="2024-06" db="EMBL/GenBank/DDBJ databases">
        <title>Genomic Encyclopedia of Type Strains, Phase IV (KMG-IV): sequencing the most valuable type-strain genomes for metagenomic binning, comparative biology and taxonomic classification.</title>
        <authorList>
            <person name="Goeker M."/>
        </authorList>
    </citation>
    <scope>NUCLEOTIDE SEQUENCE [LARGE SCALE GENOMIC DNA]</scope>
    <source>
        <strain evidence="2 3">DSM 17809</strain>
    </source>
</reference>
<keyword evidence="3" id="KW-1185">Reference proteome</keyword>
<proteinExistence type="predicted"/>
<dbReference type="InterPro" id="IPR007047">
    <property type="entry name" value="Flp_Fap"/>
</dbReference>
<keyword evidence="1" id="KW-0812">Transmembrane</keyword>
<keyword evidence="1" id="KW-0472">Membrane</keyword>
<dbReference type="Proteomes" id="UP001549110">
    <property type="component" value="Unassembled WGS sequence"/>
</dbReference>
<name>A0ABV2EGR4_9CAUL</name>
<evidence type="ECO:0000313" key="3">
    <source>
        <dbReference type="Proteomes" id="UP001549110"/>
    </source>
</evidence>
<keyword evidence="1" id="KW-1133">Transmembrane helix</keyword>
<dbReference type="RefSeq" id="WP_331929727.1">
    <property type="nucleotide sequence ID" value="NZ_JBEPLU010000001.1"/>
</dbReference>
<dbReference type="EMBL" id="JBEPLU010000001">
    <property type="protein sequence ID" value="MET3526225.1"/>
    <property type="molecule type" value="Genomic_DNA"/>
</dbReference>
<protein>
    <submittedName>
        <fullName evidence="2">Flp pilus assembly pilin Flp</fullName>
    </submittedName>
</protein>
<sequence>MRVCLKNLLKERSGTTAIEYALIASLIAMVMLPAIGPITDALVGVFQQLSTAAPQP</sequence>